<reference evidence="3 4" key="1">
    <citation type="submission" date="2024-07" db="EMBL/GenBank/DDBJ databases">
        <title>Section-level genome sequencing and comparative genomics of Aspergillus sections Usti and Cavernicolus.</title>
        <authorList>
            <consortium name="Lawrence Berkeley National Laboratory"/>
            <person name="Nybo J.L."/>
            <person name="Vesth T.C."/>
            <person name="Theobald S."/>
            <person name="Frisvad J.C."/>
            <person name="Larsen T.O."/>
            <person name="Kjaerboelling I."/>
            <person name="Rothschild-Mancinelli K."/>
            <person name="Lyhne E.K."/>
            <person name="Kogle M.E."/>
            <person name="Barry K."/>
            <person name="Clum A."/>
            <person name="Na H."/>
            <person name="Ledsgaard L."/>
            <person name="Lin J."/>
            <person name="Lipzen A."/>
            <person name="Kuo A."/>
            <person name="Riley R."/>
            <person name="Mondo S."/>
            <person name="Labutti K."/>
            <person name="Haridas S."/>
            <person name="Pangalinan J."/>
            <person name="Salamov A.A."/>
            <person name="Simmons B.A."/>
            <person name="Magnuson J.K."/>
            <person name="Chen J."/>
            <person name="Drula E."/>
            <person name="Henrissat B."/>
            <person name="Wiebenga A."/>
            <person name="Lubbers R.J."/>
            <person name="Gomes A.C."/>
            <person name="Makela M.R."/>
            <person name="Stajich J."/>
            <person name="Grigoriev I.V."/>
            <person name="Mortensen U.H."/>
            <person name="De Vries R.P."/>
            <person name="Baker S.E."/>
            <person name="Andersen M.R."/>
        </authorList>
    </citation>
    <scope>NUCLEOTIDE SEQUENCE [LARGE SCALE GENOMIC DNA]</scope>
    <source>
        <strain evidence="3 4">CBS 588.65</strain>
    </source>
</reference>
<proteinExistence type="predicted"/>
<sequence>MASARLRKAFRYPDDDDDDDDDARVELDEEEQERVIQHLQQQNDKRNSEYSLMFSAIPLVSTVVFLPSLLSSDSLGFTRRLYSFLGIASLLATAYTMKYIPPMHPDPKGKRPIRNPDLTAHVRRFLIPGNSAVCVLLGLVYLFSSGSSSLGIQPTAYLVPAALLITVLLVRQIMISVDLGPLDELRYEYKGA</sequence>
<dbReference type="Proteomes" id="UP001610334">
    <property type="component" value="Unassembled WGS sequence"/>
</dbReference>
<evidence type="ECO:0000256" key="2">
    <source>
        <dbReference type="SAM" id="Phobius"/>
    </source>
</evidence>
<gene>
    <name evidence="3" type="ORF">BJX63DRAFT_430448</name>
</gene>
<evidence type="ECO:0000256" key="1">
    <source>
        <dbReference type="SAM" id="MobiDB-lite"/>
    </source>
</evidence>
<keyword evidence="2" id="KW-0812">Transmembrane</keyword>
<evidence type="ECO:0000313" key="3">
    <source>
        <dbReference type="EMBL" id="KAL2816161.1"/>
    </source>
</evidence>
<evidence type="ECO:0000313" key="4">
    <source>
        <dbReference type="Proteomes" id="UP001610334"/>
    </source>
</evidence>
<dbReference type="EMBL" id="JBFXLT010000024">
    <property type="protein sequence ID" value="KAL2816161.1"/>
    <property type="molecule type" value="Genomic_DNA"/>
</dbReference>
<feature type="transmembrane region" description="Helical" evidence="2">
    <location>
        <begin position="82"/>
        <end position="101"/>
    </location>
</feature>
<keyword evidence="2" id="KW-1133">Transmembrane helix</keyword>
<feature type="compositionally biased region" description="Basic residues" evidence="1">
    <location>
        <begin position="1"/>
        <end position="10"/>
    </location>
</feature>
<feature type="transmembrane region" description="Helical" evidence="2">
    <location>
        <begin position="122"/>
        <end position="144"/>
    </location>
</feature>
<organism evidence="3 4">
    <name type="scientific">Aspergillus granulosus</name>
    <dbReference type="NCBI Taxonomy" id="176169"/>
    <lineage>
        <taxon>Eukaryota</taxon>
        <taxon>Fungi</taxon>
        <taxon>Dikarya</taxon>
        <taxon>Ascomycota</taxon>
        <taxon>Pezizomycotina</taxon>
        <taxon>Eurotiomycetes</taxon>
        <taxon>Eurotiomycetidae</taxon>
        <taxon>Eurotiales</taxon>
        <taxon>Aspergillaceae</taxon>
        <taxon>Aspergillus</taxon>
        <taxon>Aspergillus subgen. Nidulantes</taxon>
    </lineage>
</organism>
<name>A0ABR4HL77_9EURO</name>
<feature type="compositionally biased region" description="Acidic residues" evidence="1">
    <location>
        <begin position="14"/>
        <end position="29"/>
    </location>
</feature>
<keyword evidence="4" id="KW-1185">Reference proteome</keyword>
<comment type="caution">
    <text evidence="3">The sequence shown here is derived from an EMBL/GenBank/DDBJ whole genome shotgun (WGS) entry which is preliminary data.</text>
</comment>
<keyword evidence="2" id="KW-0472">Membrane</keyword>
<accession>A0ABR4HL77</accession>
<feature type="transmembrane region" description="Helical" evidence="2">
    <location>
        <begin position="150"/>
        <end position="170"/>
    </location>
</feature>
<protein>
    <submittedName>
        <fullName evidence="3">Uncharacterized protein</fullName>
    </submittedName>
</protein>
<feature type="region of interest" description="Disordered" evidence="1">
    <location>
        <begin position="1"/>
        <end position="29"/>
    </location>
</feature>
<feature type="transmembrane region" description="Helical" evidence="2">
    <location>
        <begin position="50"/>
        <end position="70"/>
    </location>
</feature>